<sequence>MGRLRKWDHSAQFVHGAHISLRIPESAASRETMGVPLE</sequence>
<organism evidence="1 2">
    <name type="scientific">Trema orientale</name>
    <name type="common">Charcoal tree</name>
    <name type="synonym">Celtis orientalis</name>
    <dbReference type="NCBI Taxonomy" id="63057"/>
    <lineage>
        <taxon>Eukaryota</taxon>
        <taxon>Viridiplantae</taxon>
        <taxon>Streptophyta</taxon>
        <taxon>Embryophyta</taxon>
        <taxon>Tracheophyta</taxon>
        <taxon>Spermatophyta</taxon>
        <taxon>Magnoliopsida</taxon>
        <taxon>eudicotyledons</taxon>
        <taxon>Gunneridae</taxon>
        <taxon>Pentapetalae</taxon>
        <taxon>rosids</taxon>
        <taxon>fabids</taxon>
        <taxon>Rosales</taxon>
        <taxon>Cannabaceae</taxon>
        <taxon>Trema</taxon>
    </lineage>
</organism>
<protein>
    <submittedName>
        <fullName evidence="1">Uncharacterized protein</fullName>
    </submittedName>
</protein>
<dbReference type="InParanoid" id="A0A2P5FSI8"/>
<dbReference type="Proteomes" id="UP000237000">
    <property type="component" value="Unassembled WGS sequence"/>
</dbReference>
<comment type="caution">
    <text evidence="1">The sequence shown here is derived from an EMBL/GenBank/DDBJ whole genome shotgun (WGS) entry which is preliminary data.</text>
</comment>
<gene>
    <name evidence="1" type="ORF">TorRG33x02_033960</name>
</gene>
<dbReference type="OrthoDB" id="10379124at2759"/>
<proteinExistence type="predicted"/>
<dbReference type="EMBL" id="JXTC01000011">
    <property type="protein sequence ID" value="POO00765.1"/>
    <property type="molecule type" value="Genomic_DNA"/>
</dbReference>
<keyword evidence="2" id="KW-1185">Reference proteome</keyword>
<evidence type="ECO:0000313" key="2">
    <source>
        <dbReference type="Proteomes" id="UP000237000"/>
    </source>
</evidence>
<evidence type="ECO:0000313" key="1">
    <source>
        <dbReference type="EMBL" id="POO00765.1"/>
    </source>
</evidence>
<accession>A0A2P5FSI8</accession>
<reference evidence="2" key="1">
    <citation type="submission" date="2016-06" db="EMBL/GenBank/DDBJ databases">
        <title>Parallel loss of symbiosis genes in relatives of nitrogen-fixing non-legume Parasponia.</title>
        <authorList>
            <person name="Van Velzen R."/>
            <person name="Holmer R."/>
            <person name="Bu F."/>
            <person name="Rutten L."/>
            <person name="Van Zeijl A."/>
            <person name="Liu W."/>
            <person name="Santuari L."/>
            <person name="Cao Q."/>
            <person name="Sharma T."/>
            <person name="Shen D."/>
            <person name="Roswanjaya Y."/>
            <person name="Wardhani T."/>
            <person name="Kalhor M.S."/>
            <person name="Jansen J."/>
            <person name="Van den Hoogen J."/>
            <person name="Gungor B."/>
            <person name="Hartog M."/>
            <person name="Hontelez J."/>
            <person name="Verver J."/>
            <person name="Yang W.-C."/>
            <person name="Schijlen E."/>
            <person name="Repin R."/>
            <person name="Schilthuizen M."/>
            <person name="Schranz E."/>
            <person name="Heidstra R."/>
            <person name="Miyata K."/>
            <person name="Fedorova E."/>
            <person name="Kohlen W."/>
            <person name="Bisseling T."/>
            <person name="Smit S."/>
            <person name="Geurts R."/>
        </authorList>
    </citation>
    <scope>NUCLEOTIDE SEQUENCE [LARGE SCALE GENOMIC DNA]</scope>
    <source>
        <strain evidence="2">cv. RG33-2</strain>
    </source>
</reference>
<dbReference type="AlphaFoldDB" id="A0A2P5FSI8"/>
<name>A0A2P5FSI8_TREOI</name>